<dbReference type="InterPro" id="IPR000413">
    <property type="entry name" value="Integrin_alpha"/>
</dbReference>
<evidence type="ECO:0000256" key="3">
    <source>
        <dbReference type="ARBA" id="ARBA00022692"/>
    </source>
</evidence>
<dbReference type="FunFam" id="1.20.5.930:FF:000001">
    <property type="entry name" value="Integrin subunit alpha V"/>
    <property type="match status" value="1"/>
</dbReference>
<keyword evidence="12" id="KW-0325">Glycoprotein</keyword>
<comment type="similarity">
    <text evidence="2 14">Belongs to the integrin alpha chain family.</text>
</comment>
<dbReference type="GO" id="GO:0007160">
    <property type="term" value="P:cell-matrix adhesion"/>
    <property type="evidence" value="ECO:0007669"/>
    <property type="project" value="TreeGrafter"/>
</dbReference>
<evidence type="ECO:0000256" key="9">
    <source>
        <dbReference type="ARBA" id="ARBA00023136"/>
    </source>
</evidence>
<dbReference type="Pfam" id="PF20806">
    <property type="entry name" value="Integrin_A_Ig_3"/>
    <property type="match status" value="1"/>
</dbReference>
<dbReference type="Gene3D" id="2.60.40.1460">
    <property type="entry name" value="Integrin domains. Chain A, domain 2"/>
    <property type="match status" value="2"/>
</dbReference>
<dbReference type="InterPro" id="IPR048285">
    <property type="entry name" value="Integrin_alpha_Ig-like_2"/>
</dbReference>
<protein>
    <recommendedName>
        <fullName evidence="20">Integrin alpha-2 domain-containing protein</fullName>
    </recommendedName>
</protein>
<dbReference type="GO" id="GO:0007157">
    <property type="term" value="P:heterophilic cell-cell adhesion via plasma membrane cell adhesion molecules"/>
    <property type="evidence" value="ECO:0007669"/>
    <property type="project" value="UniProtKB-ARBA"/>
</dbReference>
<evidence type="ECO:0000256" key="7">
    <source>
        <dbReference type="ARBA" id="ARBA00022989"/>
    </source>
</evidence>
<dbReference type="Gene3D" id="1.20.5.930">
    <property type="entry name" value="Bicelle-embedded integrin alpha(iib) transmembrane segment"/>
    <property type="match status" value="1"/>
</dbReference>
<dbReference type="SUPFAM" id="SSF69318">
    <property type="entry name" value="Integrin alpha N-terminal domain"/>
    <property type="match status" value="1"/>
</dbReference>
<dbReference type="Gene3D" id="2.130.10.130">
    <property type="entry name" value="Integrin alpha, N-terminal"/>
    <property type="match status" value="1"/>
</dbReference>
<feature type="repeat" description="FG-GAP" evidence="13">
    <location>
        <begin position="134"/>
        <end position="190"/>
    </location>
</feature>
<dbReference type="InterPro" id="IPR028994">
    <property type="entry name" value="Integrin_alpha_N"/>
</dbReference>
<dbReference type="Pfam" id="PF08441">
    <property type="entry name" value="Integrin_A_Ig_1"/>
    <property type="match status" value="1"/>
</dbReference>
<dbReference type="InterPro" id="IPR013649">
    <property type="entry name" value="Integrin_alpha_Ig-like_1"/>
</dbReference>
<evidence type="ECO:0000256" key="11">
    <source>
        <dbReference type="ARBA" id="ARBA00023170"/>
    </source>
</evidence>
<dbReference type="EMBL" id="OD566764">
    <property type="protein sequence ID" value="CAD7444608.1"/>
    <property type="molecule type" value="Genomic_DNA"/>
</dbReference>
<evidence type="ECO:0000259" key="17">
    <source>
        <dbReference type="Pfam" id="PF20805"/>
    </source>
</evidence>
<evidence type="ECO:0000256" key="8">
    <source>
        <dbReference type="ARBA" id="ARBA00023037"/>
    </source>
</evidence>
<keyword evidence="10" id="KW-1015">Disulfide bond</keyword>
<name>A0A7R9I2Y3_9NEOP</name>
<dbReference type="SUPFAM" id="SSF69179">
    <property type="entry name" value="Integrin domains"/>
    <property type="match status" value="4"/>
</dbReference>
<feature type="region of interest" description="Disordered" evidence="15">
    <location>
        <begin position="413"/>
        <end position="439"/>
    </location>
</feature>
<keyword evidence="4" id="KW-0732">Signal</keyword>
<dbReference type="InterPro" id="IPR048286">
    <property type="entry name" value="Integrin_alpha_Ig-like_3"/>
</dbReference>
<evidence type="ECO:0000256" key="4">
    <source>
        <dbReference type="ARBA" id="ARBA00022729"/>
    </source>
</evidence>
<dbReference type="AlphaFoldDB" id="A0A7R9I2Y3"/>
<feature type="repeat" description="FG-GAP" evidence="13">
    <location>
        <begin position="196"/>
        <end position="259"/>
    </location>
</feature>
<dbReference type="GO" id="GO:0033627">
    <property type="term" value="P:cell adhesion mediated by integrin"/>
    <property type="evidence" value="ECO:0007669"/>
    <property type="project" value="TreeGrafter"/>
</dbReference>
<dbReference type="Pfam" id="PF20805">
    <property type="entry name" value="Integrin_A_Ig_2"/>
    <property type="match status" value="1"/>
</dbReference>
<evidence type="ECO:0000256" key="15">
    <source>
        <dbReference type="SAM" id="MobiDB-lite"/>
    </source>
</evidence>
<dbReference type="GO" id="GO:0048513">
    <property type="term" value="P:animal organ development"/>
    <property type="evidence" value="ECO:0007669"/>
    <property type="project" value="UniProtKB-ARBA"/>
</dbReference>
<dbReference type="InterPro" id="IPR032695">
    <property type="entry name" value="Integrin_dom_sf"/>
</dbReference>
<proteinExistence type="inferred from homology"/>
<keyword evidence="8 14" id="KW-0401">Integrin</keyword>
<keyword evidence="11 14" id="KW-0675">Receptor</keyword>
<sequence>MCEGQVCCTQDLVAKKWGTHSELLYTSISFVTGMSVTAANFFGNKLSYAAGAPRANGTGQVVLFIQQPPANPMSLQLILHGEQFASSFGYEITNADINGDTLPDLIVGAPFYFSREEGGAVYIFMNNAEHCLDCHEPIKLTGKPESRFGFAIANLGDLNKDGCDDIVVGAPYEDNGVVYIYLGSSSGIITTPAQIIKPQDLPVLNQPDKTFGYSLSGGLDLDQNGYPDLLIGAYEHDSVIVLRSRPIIGIVTTITPEKNLQNIDPNKQGCSKDPNSNHTWYGLVFTFNTCCYIESRVKLTRGSQNLNLNYSIEAEKFLGSNRKFSRVWFGSNSKGRPHSVKKSIILRSDSSRDGQLSHCEEETVYIAGTSVSHFHPLPDKEKSSPVCFSLTSQTKDRQGAVLFDLTQAVFEARNPPREEVGPSSVDQNKGEGTSLVLPDDTSLESQATGINPTSECWQLVAISQALHNNAVDVNTDEEENTSDIQSPIKFLLTYTLNQREPRQVSPGSALPPIDDYPILNQQEATKTFKASFQKDCGDDICQSELLTEASLQLPTGREPNTWDLTLGDQKEVELYVITNNFNESAYEAQLFISHPPSLTYISHIAENKRQTCIRTNNTLVVCSIGNPFKKGDVAKIILRFNPEGLEDYESHLKFVVFANSTSEEKKPQGPLELFTNVIRRAEVGLTGTVRPEQVFYGGEVKGEYAMEYRDDIGSRVLHSYQVTNKGPWRVSSLVVSIEWPFQVGNDKPQGKWLLYLDEKPVVETLDSWECHLPDNEVNPLGLPRRPGLAEPPLEALMTQPSNHTRTKRDTEMNCLLGTAKCIKFNCTLFNLKKDHSATIKIQARLWNSTLVEDYPKVNQVNITSRAKIHLPETLNIRQTNTQDDEAYVVTTAFPDLIDQQEPEAVPIWIIVVAVVAGLLLLILLTLVLWKLGFFKRRRPDPTLSGNLEKSHREDNEDYSS</sequence>
<accession>A0A7R9I2Y3</accession>
<evidence type="ECO:0000313" key="19">
    <source>
        <dbReference type="EMBL" id="CAD7444608.1"/>
    </source>
</evidence>
<comment type="subcellular location">
    <subcellularLocation>
        <location evidence="1 14">Membrane</location>
        <topology evidence="1 14">Single-pass type I membrane protein</topology>
    </subcellularLocation>
</comment>
<dbReference type="GO" id="GO:0007229">
    <property type="term" value="P:integrin-mediated signaling pathway"/>
    <property type="evidence" value="ECO:0007669"/>
    <property type="project" value="UniProtKB-KW"/>
</dbReference>
<dbReference type="Gene3D" id="2.60.40.1530">
    <property type="entry name" value="ntegrin, alpha v. Chain A, domain 4"/>
    <property type="match status" value="1"/>
</dbReference>
<dbReference type="InterPro" id="IPR013519">
    <property type="entry name" value="Int_alpha_beta-p"/>
</dbReference>
<keyword evidence="9 14" id="KW-0472">Membrane</keyword>
<dbReference type="Gene3D" id="2.60.40.1510">
    <property type="entry name" value="ntegrin, alpha v. Chain A, domain 3"/>
    <property type="match status" value="1"/>
</dbReference>
<dbReference type="GO" id="GO:0009897">
    <property type="term" value="C:external side of plasma membrane"/>
    <property type="evidence" value="ECO:0007669"/>
    <property type="project" value="TreeGrafter"/>
</dbReference>
<evidence type="ECO:0000256" key="13">
    <source>
        <dbReference type="PROSITE-ProRule" id="PRU00803"/>
    </source>
</evidence>
<organism evidence="19">
    <name type="scientific">Timema bartmani</name>
    <dbReference type="NCBI Taxonomy" id="61472"/>
    <lineage>
        <taxon>Eukaryota</taxon>
        <taxon>Metazoa</taxon>
        <taxon>Ecdysozoa</taxon>
        <taxon>Arthropoda</taxon>
        <taxon>Hexapoda</taxon>
        <taxon>Insecta</taxon>
        <taxon>Pterygota</taxon>
        <taxon>Neoptera</taxon>
        <taxon>Polyneoptera</taxon>
        <taxon>Phasmatodea</taxon>
        <taxon>Timematodea</taxon>
        <taxon>Timematoidea</taxon>
        <taxon>Timematidae</taxon>
        <taxon>Timema</taxon>
    </lineage>
</organism>
<evidence type="ECO:0000256" key="10">
    <source>
        <dbReference type="ARBA" id="ARBA00023157"/>
    </source>
</evidence>
<evidence type="ECO:0000256" key="6">
    <source>
        <dbReference type="ARBA" id="ARBA00022889"/>
    </source>
</evidence>
<dbReference type="GO" id="GO:0005178">
    <property type="term" value="F:integrin binding"/>
    <property type="evidence" value="ECO:0007669"/>
    <property type="project" value="TreeGrafter"/>
</dbReference>
<feature type="domain" description="Integrin alpha first immunoglubulin-like" evidence="16">
    <location>
        <begin position="244"/>
        <end position="366"/>
    </location>
</feature>
<evidence type="ECO:0000256" key="14">
    <source>
        <dbReference type="RuleBase" id="RU003762"/>
    </source>
</evidence>
<dbReference type="InterPro" id="IPR013517">
    <property type="entry name" value="FG-GAP"/>
</dbReference>
<evidence type="ECO:0000256" key="12">
    <source>
        <dbReference type="ARBA" id="ARBA00023180"/>
    </source>
</evidence>
<dbReference type="PROSITE" id="PS51470">
    <property type="entry name" value="FG_GAP"/>
    <property type="match status" value="3"/>
</dbReference>
<dbReference type="SMART" id="SM00191">
    <property type="entry name" value="Int_alpha"/>
    <property type="match status" value="4"/>
</dbReference>
<dbReference type="Pfam" id="PF01839">
    <property type="entry name" value="FG-GAP"/>
    <property type="match status" value="3"/>
</dbReference>
<feature type="transmembrane region" description="Helical" evidence="14">
    <location>
        <begin position="907"/>
        <end position="929"/>
    </location>
</feature>
<evidence type="ECO:0000256" key="2">
    <source>
        <dbReference type="ARBA" id="ARBA00008054"/>
    </source>
</evidence>
<dbReference type="PANTHER" id="PTHR23220:SF122">
    <property type="entry name" value="INTEGRIN ALPHA-PS1"/>
    <property type="match status" value="1"/>
</dbReference>
<keyword evidence="5" id="KW-0677">Repeat</keyword>
<evidence type="ECO:0000259" key="18">
    <source>
        <dbReference type="Pfam" id="PF20806"/>
    </source>
</evidence>
<dbReference type="PRINTS" id="PR01185">
    <property type="entry name" value="INTEGRINA"/>
</dbReference>
<dbReference type="PROSITE" id="PS00242">
    <property type="entry name" value="INTEGRIN_ALPHA"/>
    <property type="match status" value="1"/>
</dbReference>
<evidence type="ECO:0000256" key="5">
    <source>
        <dbReference type="ARBA" id="ARBA00022737"/>
    </source>
</evidence>
<keyword evidence="7 14" id="KW-1133">Transmembrane helix</keyword>
<reference evidence="19" key="1">
    <citation type="submission" date="2020-11" db="EMBL/GenBank/DDBJ databases">
        <authorList>
            <person name="Tran Van P."/>
        </authorList>
    </citation>
    <scope>NUCLEOTIDE SEQUENCE</scope>
</reference>
<dbReference type="InterPro" id="IPR018184">
    <property type="entry name" value="Integrin_alpha_C_CS"/>
</dbReference>
<dbReference type="PANTHER" id="PTHR23220">
    <property type="entry name" value="INTEGRIN ALPHA"/>
    <property type="match status" value="1"/>
</dbReference>
<evidence type="ECO:0000256" key="1">
    <source>
        <dbReference type="ARBA" id="ARBA00004479"/>
    </source>
</evidence>
<evidence type="ECO:0008006" key="20">
    <source>
        <dbReference type="Google" id="ProtNLM"/>
    </source>
</evidence>
<keyword evidence="3 14" id="KW-0812">Transmembrane</keyword>
<feature type="domain" description="Integrin alpha third immunoglobulin-like" evidence="18">
    <location>
        <begin position="685"/>
        <end position="894"/>
    </location>
</feature>
<gene>
    <name evidence="19" type="ORF">TBIB3V08_LOCUS6983</name>
</gene>
<keyword evidence="6 14" id="KW-0130">Cell adhesion</keyword>
<feature type="domain" description="Integrin alpha second immunoglobulin-like" evidence="17">
    <location>
        <begin position="536"/>
        <end position="672"/>
    </location>
</feature>
<evidence type="ECO:0000259" key="16">
    <source>
        <dbReference type="Pfam" id="PF08441"/>
    </source>
</evidence>
<dbReference type="GO" id="GO:0008305">
    <property type="term" value="C:integrin complex"/>
    <property type="evidence" value="ECO:0007669"/>
    <property type="project" value="InterPro"/>
</dbReference>
<feature type="repeat" description="FG-GAP" evidence="13">
    <location>
        <begin position="74"/>
        <end position="133"/>
    </location>
</feature>